<dbReference type="InterPro" id="IPR037165">
    <property type="entry name" value="AldOxase/xan_DH_Mopterin-bd_sf"/>
</dbReference>
<dbReference type="RefSeq" id="WP_091808096.1">
    <property type="nucleotide sequence ID" value="NZ_CP016353.1"/>
</dbReference>
<dbReference type="InterPro" id="IPR016208">
    <property type="entry name" value="Ald_Oxase/xanthine_DH-like"/>
</dbReference>
<reference evidence="3 4" key="1">
    <citation type="submission" date="2016-10" db="EMBL/GenBank/DDBJ databases">
        <authorList>
            <person name="de Groot N.N."/>
        </authorList>
    </citation>
    <scope>NUCLEOTIDE SEQUENCE [LARGE SCALE GENOMIC DNA]</scope>
    <source>
        <strain evidence="3 4">CGMCC 4.5506</strain>
    </source>
</reference>
<dbReference type="Gene3D" id="3.30.365.10">
    <property type="entry name" value="Aldehyde oxidase/xanthine dehydrogenase, molybdopterin binding domain"/>
    <property type="match status" value="4"/>
</dbReference>
<dbReference type="OrthoDB" id="135295at2"/>
<evidence type="ECO:0000256" key="2">
    <source>
        <dbReference type="ARBA" id="ARBA00023002"/>
    </source>
</evidence>
<evidence type="ECO:0000313" key="4">
    <source>
        <dbReference type="Proteomes" id="UP000199494"/>
    </source>
</evidence>
<evidence type="ECO:0000256" key="1">
    <source>
        <dbReference type="ARBA" id="ARBA00022505"/>
    </source>
</evidence>
<dbReference type="Gene3D" id="3.90.1170.50">
    <property type="entry name" value="Aldehyde oxidase/xanthine dehydrogenase, a/b hammerhead"/>
    <property type="match status" value="1"/>
</dbReference>
<keyword evidence="1" id="KW-0500">Molybdenum</keyword>
<dbReference type="SUPFAM" id="SSF56003">
    <property type="entry name" value="Molybdenum cofactor-binding domain"/>
    <property type="match status" value="1"/>
</dbReference>
<accession>A0A222VSG2</accession>
<protein>
    <submittedName>
        <fullName evidence="3">Xanthine dehydrogenase YagR molybdenum-binding subunit</fullName>
    </submittedName>
</protein>
<dbReference type="Proteomes" id="UP000199494">
    <property type="component" value="Unassembled WGS sequence"/>
</dbReference>
<dbReference type="PANTHER" id="PTHR11908">
    <property type="entry name" value="XANTHINE DEHYDROGENASE"/>
    <property type="match status" value="1"/>
</dbReference>
<organism evidence="3 4">
    <name type="scientific">Prauserella marina</name>
    <dbReference type="NCBI Taxonomy" id="530584"/>
    <lineage>
        <taxon>Bacteria</taxon>
        <taxon>Bacillati</taxon>
        <taxon>Actinomycetota</taxon>
        <taxon>Actinomycetes</taxon>
        <taxon>Pseudonocardiales</taxon>
        <taxon>Pseudonocardiaceae</taxon>
        <taxon>Prauserella</taxon>
    </lineage>
</organism>
<dbReference type="AlphaFoldDB" id="A0A222VSG2"/>
<name>A0A222VSG2_9PSEU</name>
<dbReference type="InterPro" id="IPR000674">
    <property type="entry name" value="Ald_Oxase/Xan_DH_a/b"/>
</dbReference>
<dbReference type="KEGG" id="pmad:BAY61_19945"/>
<dbReference type="PANTHER" id="PTHR11908:SF132">
    <property type="entry name" value="ALDEHYDE OXIDASE 1-RELATED"/>
    <property type="match status" value="1"/>
</dbReference>
<dbReference type="InterPro" id="IPR046867">
    <property type="entry name" value="AldOxase/xan_DH_MoCoBD2"/>
</dbReference>
<proteinExistence type="predicted"/>
<gene>
    <name evidence="3" type="ORF">SAMN05421630_10958</name>
</gene>
<dbReference type="InterPro" id="IPR008274">
    <property type="entry name" value="AldOxase/xan_DH_MoCoBD1"/>
</dbReference>
<dbReference type="InterPro" id="IPR036856">
    <property type="entry name" value="Ald_Oxase/Xan_DH_a/b_sf"/>
</dbReference>
<dbReference type="Pfam" id="PF02738">
    <property type="entry name" value="MoCoBD_1"/>
    <property type="match status" value="1"/>
</dbReference>
<dbReference type="Pfam" id="PF01315">
    <property type="entry name" value="Ald_Xan_dh_C"/>
    <property type="match status" value="1"/>
</dbReference>
<keyword evidence="4" id="KW-1185">Reference proteome</keyword>
<keyword evidence="2" id="KW-0560">Oxidoreductase</keyword>
<dbReference type="EMBL" id="FMZE01000009">
    <property type="protein sequence ID" value="SDD49000.1"/>
    <property type="molecule type" value="Genomic_DNA"/>
</dbReference>
<dbReference type="GO" id="GO:0016491">
    <property type="term" value="F:oxidoreductase activity"/>
    <property type="evidence" value="ECO:0007669"/>
    <property type="project" value="UniProtKB-KW"/>
</dbReference>
<dbReference type="SUPFAM" id="SSF54665">
    <property type="entry name" value="CO dehydrogenase molybdoprotein N-domain-like"/>
    <property type="match status" value="1"/>
</dbReference>
<dbReference type="Pfam" id="PF20256">
    <property type="entry name" value="MoCoBD_2"/>
    <property type="match status" value="1"/>
</dbReference>
<evidence type="ECO:0000313" key="3">
    <source>
        <dbReference type="EMBL" id="SDD49000.1"/>
    </source>
</evidence>
<dbReference type="GO" id="GO:0005506">
    <property type="term" value="F:iron ion binding"/>
    <property type="evidence" value="ECO:0007669"/>
    <property type="project" value="InterPro"/>
</dbReference>
<dbReference type="STRING" id="530584.SAMN05421630_10958"/>
<dbReference type="SMART" id="SM01008">
    <property type="entry name" value="Ald_Xan_dh_C"/>
    <property type="match status" value="1"/>
</dbReference>
<sequence>MDTTAETRTEWSEPIGAPLRRVEGRDKVTGKAVYTGDVRQQGVAHAVLVTSAISAGRVRGIDSRRALDAPGVLAVITHRNRPAWKGVPTIPYLAESRLPLTDDVIHFGNQCIGVVVAETLEQAEYGASLVRVDYERRRPVPDLDAGLPDAYVPQGPYTDRFPVHYERGSVARRTPVTVEADYRTSALSHAPMEPSVTLARWESGTLIVHDSTQSVVAHRPVIATAFGLPESSVRLISSLVGGGFGNKSYLWAHTLLAPLASMMVHRPVRLTLTRKQVFTGTGHMPELVHRVRLGADGAGKLLVIEHHTVNPTSPTDDRAEPAIQSTPALYAVPNLLATAKVAKVNIGTSGAMRTPGDTPGQFATECAMDELAYRVGIDPVELRRRNVASGAHPHTGKPWGGNRLLECLDIGAREFGWGARNARPGSMRDGGELVGYGMAVAIRAEHSAPAVAAVRLAADGGAEVLTATQEIGGGSLTTMVQIAASGLGMAPERVRISAGDSDLPPGAPTFGSMTSGSTGSAVQDAAGKVRAAAIRLAVTDPRSPLHGVEQDAVAVENGRMFARAEPRRGETYAELLTRHGIGVLADQGRHIPPASGEEPFALATFAAHFTEVRIDVDLPRVRVVRHIGVFDCGRVLNRATAANQARGGMIFAMGGALMEKLDQDPVSGRFTNSALTDYHVPVHADIGDVRALFVDKAEVNAHPVGAKGLGEICSIGVAPAIANAVFHATGTRIRHLPLTPEKLL</sequence>